<dbReference type="EMBL" id="JBHUEK010000025">
    <property type="protein sequence ID" value="MFD1780150.1"/>
    <property type="molecule type" value="Genomic_DNA"/>
</dbReference>
<sequence length="578" mass="65857">MELKKAIMLQNSLAEAENKVYLNAVTQLNTGMKELLTNDVGNQLVKACAIDISGHAVRKYFDMGDLYVTADQLAARIINFDYKNEIDPLGSNKEYQKEVYAYKDSEHWDIIKSKTIQTIEERDDRSQKGVFTEKRKSGNERFYDKDGNEYRTRSAYKKAEINPGQEEMKDSLTGQDAAKRTIQGDHVRSVKGATYNARYLKDSYVDEMRKVYNSEHNMQWIDGIANQSKNDAATPETTINRWEETTGSTRENLIKRGYLDPETGKVPKTVKKELEKNFKHISNTESKVALKHVNHKQVGKDAATETKNSVGKILTGQLIYYVLPPLVYEVKTLTKNKSMTLDTFFSEIKKAGKRVVSYVFSKLKKVLAGIVGNSLKKFLKTFFDIILSILKETVKRLMRVIKDVVLALVDSVKVVLDKNATGLQKADAVFNLLAVTISNVVVQLLFEYVTKQTGLPGWLMEAAELILTVLTTNIIMLILQKADLFDVSYGLLTANIEKLFEETKNTYEKNLTMIEDFSSNEIAEILDMVTYETKEIKERLATFDIHQDTVKGELEKVNKLFDMKIDFDTEWQQFIGVS</sequence>
<dbReference type="Proteomes" id="UP001597227">
    <property type="component" value="Unassembled WGS sequence"/>
</dbReference>
<accession>A0ABW4MQG5</accession>
<protein>
    <submittedName>
        <fullName evidence="1">Uncharacterized protein</fullName>
    </submittedName>
</protein>
<organism evidence="1 2">
    <name type="scientific">Fredinandcohnia salidurans</name>
    <dbReference type="NCBI Taxonomy" id="2595041"/>
    <lineage>
        <taxon>Bacteria</taxon>
        <taxon>Bacillati</taxon>
        <taxon>Bacillota</taxon>
        <taxon>Bacilli</taxon>
        <taxon>Bacillales</taxon>
        <taxon>Bacillaceae</taxon>
        <taxon>Fredinandcohnia</taxon>
    </lineage>
</organism>
<evidence type="ECO:0000313" key="1">
    <source>
        <dbReference type="EMBL" id="MFD1780150.1"/>
    </source>
</evidence>
<gene>
    <name evidence="1" type="ORF">ACFSFW_15900</name>
</gene>
<evidence type="ECO:0000313" key="2">
    <source>
        <dbReference type="Proteomes" id="UP001597227"/>
    </source>
</evidence>
<reference evidence="2" key="1">
    <citation type="journal article" date="2019" name="Int. J. Syst. Evol. Microbiol.">
        <title>The Global Catalogue of Microorganisms (GCM) 10K type strain sequencing project: providing services to taxonomists for standard genome sequencing and annotation.</title>
        <authorList>
            <consortium name="The Broad Institute Genomics Platform"/>
            <consortium name="The Broad Institute Genome Sequencing Center for Infectious Disease"/>
            <person name="Wu L."/>
            <person name="Ma J."/>
        </authorList>
    </citation>
    <scope>NUCLEOTIDE SEQUENCE [LARGE SCALE GENOMIC DNA]</scope>
    <source>
        <strain evidence="2">CCUG 15531</strain>
    </source>
</reference>
<dbReference type="RefSeq" id="WP_388039701.1">
    <property type="nucleotide sequence ID" value="NZ_JBHUEK010000025.1"/>
</dbReference>
<proteinExistence type="predicted"/>
<comment type="caution">
    <text evidence="1">The sequence shown here is derived from an EMBL/GenBank/DDBJ whole genome shotgun (WGS) entry which is preliminary data.</text>
</comment>
<keyword evidence="2" id="KW-1185">Reference proteome</keyword>
<name>A0ABW4MQG5_9BACI</name>